<dbReference type="RefSeq" id="WP_002653140.1">
    <property type="nucleotide sequence ID" value="NZ_CH672376.1"/>
</dbReference>
<dbReference type="AlphaFoldDB" id="A3ZWF9"/>
<feature type="signal peptide" evidence="1">
    <location>
        <begin position="1"/>
        <end position="21"/>
    </location>
</feature>
<gene>
    <name evidence="2" type="ORF">DSM3645_26229</name>
</gene>
<dbReference type="eggNOG" id="ENOG502ZTUM">
    <property type="taxonomic scope" value="Bacteria"/>
</dbReference>
<dbReference type="EMBL" id="AANZ01000015">
    <property type="protein sequence ID" value="EAQ79187.1"/>
    <property type="molecule type" value="Genomic_DNA"/>
</dbReference>
<evidence type="ECO:0000313" key="3">
    <source>
        <dbReference type="Proteomes" id="UP000004358"/>
    </source>
</evidence>
<dbReference type="HOGENOM" id="CLU_1955362_0_0_0"/>
<evidence type="ECO:0000256" key="1">
    <source>
        <dbReference type="SAM" id="SignalP"/>
    </source>
</evidence>
<sequence length="128" mass="14788">MLKKIVFAIVPVCLFSVALRADDSLNFDLSDIKDADVSIVEEGFDLDFDLLAADAGSESDDQAIEASFRRFGYHSRGYRNYGHRNYGYRSYGYGYGYSCYRPYYSCYRPVYRAPVCYTPCYTSYWGCY</sequence>
<feature type="chain" id="PRO_5002664136" evidence="1">
    <location>
        <begin position="22"/>
        <end position="128"/>
    </location>
</feature>
<organism evidence="2 3">
    <name type="scientific">Blastopirellula marina DSM 3645</name>
    <dbReference type="NCBI Taxonomy" id="314230"/>
    <lineage>
        <taxon>Bacteria</taxon>
        <taxon>Pseudomonadati</taxon>
        <taxon>Planctomycetota</taxon>
        <taxon>Planctomycetia</taxon>
        <taxon>Pirellulales</taxon>
        <taxon>Pirellulaceae</taxon>
        <taxon>Blastopirellula</taxon>
    </lineage>
</organism>
<dbReference type="Proteomes" id="UP000004358">
    <property type="component" value="Unassembled WGS sequence"/>
</dbReference>
<keyword evidence="1" id="KW-0732">Signal</keyword>
<dbReference type="OrthoDB" id="287456at2"/>
<proteinExistence type="predicted"/>
<comment type="caution">
    <text evidence="2">The sequence shown here is derived from an EMBL/GenBank/DDBJ whole genome shotgun (WGS) entry which is preliminary data.</text>
</comment>
<protein>
    <submittedName>
        <fullName evidence="2">Uncharacterized protein</fullName>
    </submittedName>
</protein>
<reference evidence="2 3" key="1">
    <citation type="submission" date="2006-02" db="EMBL/GenBank/DDBJ databases">
        <authorList>
            <person name="Amann R."/>
            <person name="Ferriera S."/>
            <person name="Johnson J."/>
            <person name="Kravitz S."/>
            <person name="Halpern A."/>
            <person name="Remington K."/>
            <person name="Beeson K."/>
            <person name="Tran B."/>
            <person name="Rogers Y.-H."/>
            <person name="Friedman R."/>
            <person name="Venter J.C."/>
        </authorList>
    </citation>
    <scope>NUCLEOTIDE SEQUENCE [LARGE SCALE GENOMIC DNA]</scope>
    <source>
        <strain evidence="2 3">DSM 3645</strain>
    </source>
</reference>
<name>A3ZWF9_9BACT</name>
<accession>A3ZWF9</accession>
<evidence type="ECO:0000313" key="2">
    <source>
        <dbReference type="EMBL" id="EAQ79187.1"/>
    </source>
</evidence>